<dbReference type="PANTHER" id="PTHR47237:SF2">
    <property type="entry name" value="BLL4206 PROTEIN"/>
    <property type="match status" value="1"/>
</dbReference>
<evidence type="ECO:0000259" key="1">
    <source>
        <dbReference type="PROSITE" id="PS51186"/>
    </source>
</evidence>
<protein>
    <submittedName>
        <fullName evidence="2">Putative N-acetyltransferase YhbS</fullName>
    </submittedName>
</protein>
<name>A0A841PF17_9HYPH</name>
<gene>
    <name evidence="2" type="ORF">HNQ71_006455</name>
</gene>
<dbReference type="Gene3D" id="3.40.630.30">
    <property type="match status" value="1"/>
</dbReference>
<dbReference type="InterPro" id="IPR016181">
    <property type="entry name" value="Acyl_CoA_acyltransferase"/>
</dbReference>
<evidence type="ECO:0000313" key="3">
    <source>
        <dbReference type="Proteomes" id="UP000556329"/>
    </source>
</evidence>
<dbReference type="InterPro" id="IPR041496">
    <property type="entry name" value="YitH/HolE_GNAT"/>
</dbReference>
<dbReference type="AlphaFoldDB" id="A0A841PF17"/>
<dbReference type="Proteomes" id="UP000556329">
    <property type="component" value="Unassembled WGS sequence"/>
</dbReference>
<reference evidence="2 3" key="1">
    <citation type="submission" date="2020-08" db="EMBL/GenBank/DDBJ databases">
        <title>Genomic Encyclopedia of Type Strains, Phase IV (KMG-IV): sequencing the most valuable type-strain genomes for metagenomic binning, comparative biology and taxonomic classification.</title>
        <authorList>
            <person name="Goeker M."/>
        </authorList>
    </citation>
    <scope>NUCLEOTIDE SEQUENCE [LARGE SCALE GENOMIC DNA]</scope>
    <source>
        <strain evidence="2 3">DSM 100039</strain>
    </source>
</reference>
<dbReference type="Pfam" id="PF13508">
    <property type="entry name" value="Acetyltransf_7"/>
    <property type="match status" value="1"/>
</dbReference>
<keyword evidence="2" id="KW-0808">Transferase</keyword>
<dbReference type="RefSeq" id="WP_184877834.1">
    <property type="nucleotide sequence ID" value="NZ_JACHEF010000009.1"/>
</dbReference>
<dbReference type="InterPro" id="IPR000182">
    <property type="entry name" value="GNAT_dom"/>
</dbReference>
<dbReference type="EMBL" id="JACHEF010000009">
    <property type="protein sequence ID" value="MBB6413746.1"/>
    <property type="molecule type" value="Genomic_DNA"/>
</dbReference>
<dbReference type="Gene3D" id="3.40.630.90">
    <property type="match status" value="1"/>
</dbReference>
<keyword evidence="3" id="KW-1185">Reference proteome</keyword>
<dbReference type="SUPFAM" id="SSF55729">
    <property type="entry name" value="Acyl-CoA N-acyltransferases (Nat)"/>
    <property type="match status" value="1"/>
</dbReference>
<organism evidence="2 3">
    <name type="scientific">Mesorhizobium sangaii</name>
    <dbReference type="NCBI Taxonomy" id="505389"/>
    <lineage>
        <taxon>Bacteria</taxon>
        <taxon>Pseudomonadati</taxon>
        <taxon>Pseudomonadota</taxon>
        <taxon>Alphaproteobacteria</taxon>
        <taxon>Hyphomicrobiales</taxon>
        <taxon>Phyllobacteriaceae</taxon>
        <taxon>Mesorhizobium</taxon>
    </lineage>
</organism>
<dbReference type="PROSITE" id="PS51186">
    <property type="entry name" value="GNAT"/>
    <property type="match status" value="1"/>
</dbReference>
<dbReference type="CDD" id="cd04301">
    <property type="entry name" value="NAT_SF"/>
    <property type="match status" value="1"/>
</dbReference>
<proteinExistence type="predicted"/>
<dbReference type="GO" id="GO:0016747">
    <property type="term" value="F:acyltransferase activity, transferring groups other than amino-acyl groups"/>
    <property type="evidence" value="ECO:0007669"/>
    <property type="project" value="InterPro"/>
</dbReference>
<accession>A0A841PF17</accession>
<feature type="domain" description="N-acetyltransferase" evidence="1">
    <location>
        <begin position="6"/>
        <end position="138"/>
    </location>
</feature>
<comment type="caution">
    <text evidence="2">The sequence shown here is derived from an EMBL/GenBank/DDBJ whole genome shotgun (WGS) entry which is preliminary data.</text>
</comment>
<dbReference type="PANTHER" id="PTHR47237">
    <property type="entry name" value="SLL0310 PROTEIN"/>
    <property type="match status" value="1"/>
</dbReference>
<dbReference type="Pfam" id="PF18014">
    <property type="entry name" value="Acetyltransf_18"/>
    <property type="match status" value="1"/>
</dbReference>
<evidence type="ECO:0000313" key="2">
    <source>
        <dbReference type="EMBL" id="MBB6413746.1"/>
    </source>
</evidence>
<sequence>MRTTEIEFTEFRAEHLDETQELAAQAGWANRKDDLSMLLGLGCGYVAIINNHLVGSMCMTFFGEVATIGLLVVDEKMRGQGIGGQLMKLALEKAGKRECRLIATSDGKPLYRKLGFDQLEAAPTHRGVVACVDAPDGAEWATRDDLDQISEIDRRATGLDRRALISTLWNKGVVAVIRHAGKVVGYAAMLRYGSDEVAGPVIACSTYQARRLLSFLFSQRIGALVRVVLRQQSGLAEWLNSIGIAEVSTGTAMRRGKAHADTEAPFRTYVLASSQFGFP</sequence>
<dbReference type="InterPro" id="IPR052729">
    <property type="entry name" value="Acyl/Acetyltrans_Enzymes"/>
</dbReference>